<comment type="subcellular location">
    <subcellularLocation>
        <location evidence="1">Membrane</location>
        <topology evidence="1">Multi-pass membrane protein</topology>
    </subcellularLocation>
</comment>
<feature type="transmembrane region" description="Helical" evidence="5">
    <location>
        <begin position="31"/>
        <end position="56"/>
    </location>
</feature>
<evidence type="ECO:0000256" key="2">
    <source>
        <dbReference type="ARBA" id="ARBA00022692"/>
    </source>
</evidence>
<name>A0A644WFX2_9ZZZZ</name>
<feature type="transmembrane region" description="Helical" evidence="5">
    <location>
        <begin position="62"/>
        <end position="86"/>
    </location>
</feature>
<dbReference type="GO" id="GO:0000271">
    <property type="term" value="P:polysaccharide biosynthetic process"/>
    <property type="evidence" value="ECO:0007669"/>
    <property type="project" value="InterPro"/>
</dbReference>
<dbReference type="Pfam" id="PF04138">
    <property type="entry name" value="GtrA_DPMS_TM"/>
    <property type="match status" value="1"/>
</dbReference>
<comment type="caution">
    <text evidence="7">The sequence shown here is derived from an EMBL/GenBank/DDBJ whole genome shotgun (WGS) entry which is preliminary data.</text>
</comment>
<dbReference type="GO" id="GO:0016020">
    <property type="term" value="C:membrane"/>
    <property type="evidence" value="ECO:0007669"/>
    <property type="project" value="UniProtKB-SubCell"/>
</dbReference>
<protein>
    <recommendedName>
        <fullName evidence="6">GtrA/DPMS transmembrane domain-containing protein</fullName>
    </recommendedName>
</protein>
<proteinExistence type="predicted"/>
<evidence type="ECO:0000313" key="7">
    <source>
        <dbReference type="EMBL" id="MPM02457.1"/>
    </source>
</evidence>
<keyword evidence="3 5" id="KW-1133">Transmembrane helix</keyword>
<dbReference type="AlphaFoldDB" id="A0A644WFX2"/>
<dbReference type="InterPro" id="IPR007267">
    <property type="entry name" value="GtrA_DPMS_TM"/>
</dbReference>
<accession>A0A644WFX2</accession>
<dbReference type="EMBL" id="VSSQ01000870">
    <property type="protein sequence ID" value="MPM02457.1"/>
    <property type="molecule type" value="Genomic_DNA"/>
</dbReference>
<keyword evidence="4 5" id="KW-0472">Membrane</keyword>
<reference evidence="7" key="1">
    <citation type="submission" date="2019-08" db="EMBL/GenBank/DDBJ databases">
        <authorList>
            <person name="Kucharzyk K."/>
            <person name="Murdoch R.W."/>
            <person name="Higgins S."/>
            <person name="Loffler F."/>
        </authorList>
    </citation>
    <scope>NUCLEOTIDE SEQUENCE</scope>
</reference>
<keyword evidence="2 5" id="KW-0812">Transmembrane</keyword>
<feature type="transmembrane region" description="Helical" evidence="5">
    <location>
        <begin position="107"/>
        <end position="125"/>
    </location>
</feature>
<feature type="domain" description="GtrA/DPMS transmembrane" evidence="6">
    <location>
        <begin position="33"/>
        <end position="160"/>
    </location>
</feature>
<sequence length="161" mass="18619">MRKFLTSTGTCIRRIVDYFYPPFRKYMSVEFFRYGATGAATLVFDWLLYFSIFHFILRQQMLHLGFVTLSSHIAALAFSFPISFMSGFLLQKYVTFNNSDLRGKVQLFRYGIVVVANLVINYIGLKLFVDVFGWFPTPSKMAITIVATGVSYISQKKFTFK</sequence>
<organism evidence="7">
    <name type="scientific">bioreactor metagenome</name>
    <dbReference type="NCBI Taxonomy" id="1076179"/>
    <lineage>
        <taxon>unclassified sequences</taxon>
        <taxon>metagenomes</taxon>
        <taxon>ecological metagenomes</taxon>
    </lineage>
</organism>
<evidence type="ECO:0000256" key="4">
    <source>
        <dbReference type="ARBA" id="ARBA00023136"/>
    </source>
</evidence>
<evidence type="ECO:0000256" key="3">
    <source>
        <dbReference type="ARBA" id="ARBA00022989"/>
    </source>
</evidence>
<evidence type="ECO:0000256" key="5">
    <source>
        <dbReference type="SAM" id="Phobius"/>
    </source>
</evidence>
<gene>
    <name evidence="7" type="ORF">SDC9_48706</name>
</gene>
<evidence type="ECO:0000256" key="1">
    <source>
        <dbReference type="ARBA" id="ARBA00004141"/>
    </source>
</evidence>
<evidence type="ECO:0000259" key="6">
    <source>
        <dbReference type="Pfam" id="PF04138"/>
    </source>
</evidence>